<dbReference type="PANTHER" id="PTHR43194:SF2">
    <property type="entry name" value="PEROXISOMAL MEMBRANE PROTEIN LPX1"/>
    <property type="match status" value="1"/>
</dbReference>
<dbReference type="SUPFAM" id="SSF53474">
    <property type="entry name" value="alpha/beta-Hydrolases"/>
    <property type="match status" value="1"/>
</dbReference>
<keyword evidence="2" id="KW-0378">Hydrolase</keyword>
<reference evidence="2 3" key="1">
    <citation type="submission" date="2016-12" db="EMBL/GenBank/DDBJ databases">
        <title>Draft genome sequences of strains Salinicola socius SMB35, Salinicola sp. MH3R3-1 and Chromohalobacter sp. SMB17 from the Verkhnekamsk potash mining region of Russia.</title>
        <authorList>
            <person name="Mavrodi D.V."/>
            <person name="Olsson B.E."/>
            <person name="Korsakova E.S."/>
            <person name="Pyankova A."/>
            <person name="Mavrodi O.V."/>
            <person name="Plotnikova E.G."/>
        </authorList>
    </citation>
    <scope>NUCLEOTIDE SEQUENCE [LARGE SCALE GENOMIC DNA]</scope>
    <source>
        <strain evidence="2 3">SMB17</strain>
    </source>
</reference>
<dbReference type="Gene3D" id="3.40.50.1820">
    <property type="entry name" value="alpha/beta hydrolase"/>
    <property type="match status" value="1"/>
</dbReference>
<name>A0A1Q8TA60_9GAMM</name>
<protein>
    <submittedName>
        <fullName evidence="2">Alpha/beta hydrolase</fullName>
    </submittedName>
</protein>
<evidence type="ECO:0000313" key="3">
    <source>
        <dbReference type="Proteomes" id="UP000186806"/>
    </source>
</evidence>
<dbReference type="Proteomes" id="UP000186806">
    <property type="component" value="Unassembled WGS sequence"/>
</dbReference>
<dbReference type="EMBL" id="MSDQ01000033">
    <property type="protein sequence ID" value="OLO10570.1"/>
    <property type="molecule type" value="Genomic_DNA"/>
</dbReference>
<dbReference type="Pfam" id="PF12146">
    <property type="entry name" value="Hydrolase_4"/>
    <property type="match status" value="1"/>
</dbReference>
<organism evidence="2 3">
    <name type="scientific">Chromohalobacter japonicus</name>
    <dbReference type="NCBI Taxonomy" id="223900"/>
    <lineage>
        <taxon>Bacteria</taxon>
        <taxon>Pseudomonadati</taxon>
        <taxon>Pseudomonadota</taxon>
        <taxon>Gammaproteobacteria</taxon>
        <taxon>Oceanospirillales</taxon>
        <taxon>Halomonadaceae</taxon>
        <taxon>Chromohalobacter</taxon>
    </lineage>
</organism>
<gene>
    <name evidence="2" type="ORF">BTW10_14590</name>
</gene>
<comment type="caution">
    <text evidence="2">The sequence shown here is derived from an EMBL/GenBank/DDBJ whole genome shotgun (WGS) entry which is preliminary data.</text>
</comment>
<sequence length="326" mass="34933">MKFAIGLLLLISVGLVGATALALIFGGPSRPPTLEGINAPFKALDNSDLPALSTYQARDGTPLAFRRYAPSADTSRGSVVLLHGSAADSRSMHPLAQAFASAGYTTYALDIRGHGASGTNGDIAYVGQLEDDLEDFVHAVDPVAPCTLVGFSSGGGFALRMAGGQRQQLFSNYLLLSPFISQEASTYRVDSGGWTRVGLPRYIAIMLLNRFGIDAFNHLPVVRYAVDESADLTPAYSYNLAQNYRPKADYRVALRETNHPMRVLVGEDDQIFRADQFATVFQNAGSDVAIDQLPDIDHIGLILDPDAVDAAVAAIQALNGQRVTDR</sequence>
<dbReference type="RefSeq" id="WP_075370015.1">
    <property type="nucleotide sequence ID" value="NZ_MSDQ01000033.1"/>
</dbReference>
<keyword evidence="3" id="KW-1185">Reference proteome</keyword>
<accession>A0A1Q8TA60</accession>
<dbReference type="GO" id="GO:0016787">
    <property type="term" value="F:hydrolase activity"/>
    <property type="evidence" value="ECO:0007669"/>
    <property type="project" value="UniProtKB-KW"/>
</dbReference>
<proteinExistence type="predicted"/>
<dbReference type="STRING" id="223900.GCA_000821045_02777"/>
<evidence type="ECO:0000313" key="2">
    <source>
        <dbReference type="EMBL" id="OLO10570.1"/>
    </source>
</evidence>
<dbReference type="InterPro" id="IPR022742">
    <property type="entry name" value="Hydrolase_4"/>
</dbReference>
<feature type="domain" description="Serine aminopeptidase S33" evidence="1">
    <location>
        <begin position="75"/>
        <end position="298"/>
    </location>
</feature>
<dbReference type="AlphaFoldDB" id="A0A1Q8TA60"/>
<dbReference type="PANTHER" id="PTHR43194">
    <property type="entry name" value="HYDROLASE ALPHA/BETA FOLD FAMILY"/>
    <property type="match status" value="1"/>
</dbReference>
<dbReference type="InterPro" id="IPR029058">
    <property type="entry name" value="AB_hydrolase_fold"/>
</dbReference>
<dbReference type="InterPro" id="IPR050228">
    <property type="entry name" value="Carboxylesterase_BioH"/>
</dbReference>
<evidence type="ECO:0000259" key="1">
    <source>
        <dbReference type="Pfam" id="PF12146"/>
    </source>
</evidence>